<proteinExistence type="predicted"/>
<organism evidence="2">
    <name type="scientific">Blumeria graminis f. sp. tritici 96224</name>
    <dbReference type="NCBI Taxonomy" id="1268274"/>
    <lineage>
        <taxon>Eukaryota</taxon>
        <taxon>Fungi</taxon>
        <taxon>Dikarya</taxon>
        <taxon>Ascomycota</taxon>
        <taxon>Pezizomycotina</taxon>
        <taxon>Leotiomycetes</taxon>
        <taxon>Erysiphales</taxon>
        <taxon>Erysiphaceae</taxon>
        <taxon>Blumeria</taxon>
    </lineage>
</organism>
<protein>
    <submittedName>
        <fullName evidence="2">BgtE-20040</fullName>
    </submittedName>
</protein>
<reference evidence="2" key="1">
    <citation type="submission" date="2018-07" db="EMBL/GenBank/DDBJ databases">
        <authorList>
            <person name="Quirk P.G."/>
            <person name="Krulwich T.A."/>
        </authorList>
    </citation>
    <scope>NUCLEOTIDE SEQUENCE</scope>
    <source>
        <strain evidence="2">96224</strain>
    </source>
</reference>
<name>A0A381LAZ8_BLUGR</name>
<feature type="signal peptide" evidence="1">
    <location>
        <begin position="1"/>
        <end position="21"/>
    </location>
</feature>
<sequence length="159" mass="18448">MRFSSIATIIHVASVCVTTLAAYAKSHDYGEIQGFVCDERFISQREILQARQILATTKITDSAIFRPLNDKLNSALRDPEDTRFIMFRYPNADNYKFYFLNSIEEVYDNPGWPIIKRNYILVLDDYNHSCAMFRRETSHQYLQSPGWLGPDSTFICTLV</sequence>
<keyword evidence="1" id="KW-0732">Signal</keyword>
<dbReference type="AlphaFoldDB" id="A0A381LAZ8"/>
<dbReference type="EMBL" id="UIGY01000095">
    <property type="protein sequence ID" value="SUZ10740.1"/>
    <property type="molecule type" value="Genomic_DNA"/>
</dbReference>
<evidence type="ECO:0000256" key="1">
    <source>
        <dbReference type="SAM" id="SignalP"/>
    </source>
</evidence>
<evidence type="ECO:0000313" key="2">
    <source>
        <dbReference type="EMBL" id="SUZ10740.1"/>
    </source>
</evidence>
<feature type="chain" id="PRO_5016938187" evidence="1">
    <location>
        <begin position="22"/>
        <end position="159"/>
    </location>
</feature>
<accession>A0A381LAZ8</accession>
<gene>
    <name evidence="2" type="ORF">BGT96224V2_LOCUS3940</name>
</gene>